<evidence type="ECO:0000256" key="4">
    <source>
        <dbReference type="ARBA" id="ARBA00023125"/>
    </source>
</evidence>
<dbReference type="GO" id="GO:0008270">
    <property type="term" value="F:zinc ion binding"/>
    <property type="evidence" value="ECO:0007669"/>
    <property type="project" value="InterPro"/>
</dbReference>
<dbReference type="PANTHER" id="PTHR31845">
    <property type="entry name" value="FINGER DOMAIN PROTEIN, PUTATIVE-RELATED"/>
    <property type="match status" value="1"/>
</dbReference>
<keyword evidence="2" id="KW-0479">Metal-binding</keyword>
<dbReference type="PROSITE" id="PS00463">
    <property type="entry name" value="ZN2_CY6_FUNGAL_1"/>
    <property type="match status" value="1"/>
</dbReference>
<evidence type="ECO:0000256" key="2">
    <source>
        <dbReference type="ARBA" id="ARBA00022723"/>
    </source>
</evidence>
<dbReference type="SUPFAM" id="SSF57701">
    <property type="entry name" value="Zn2/Cys6 DNA-binding domain"/>
    <property type="match status" value="1"/>
</dbReference>
<feature type="region of interest" description="Disordered" evidence="7">
    <location>
        <begin position="76"/>
        <end position="98"/>
    </location>
</feature>
<evidence type="ECO:0000313" key="9">
    <source>
        <dbReference type="EMBL" id="PMD32666.1"/>
    </source>
</evidence>
<evidence type="ECO:0000313" key="10">
    <source>
        <dbReference type="Proteomes" id="UP000235786"/>
    </source>
</evidence>
<keyword evidence="5" id="KW-0804">Transcription</keyword>
<dbReference type="GO" id="GO:0006351">
    <property type="term" value="P:DNA-templated transcription"/>
    <property type="evidence" value="ECO:0007669"/>
    <property type="project" value="InterPro"/>
</dbReference>
<proteinExistence type="predicted"/>
<organism evidence="9 10">
    <name type="scientific">Hyaloscypha variabilis (strain UAMH 11265 / GT02V1 / F)</name>
    <name type="common">Meliniomyces variabilis</name>
    <dbReference type="NCBI Taxonomy" id="1149755"/>
    <lineage>
        <taxon>Eukaryota</taxon>
        <taxon>Fungi</taxon>
        <taxon>Dikarya</taxon>
        <taxon>Ascomycota</taxon>
        <taxon>Pezizomycotina</taxon>
        <taxon>Leotiomycetes</taxon>
        <taxon>Helotiales</taxon>
        <taxon>Hyaloscyphaceae</taxon>
        <taxon>Hyaloscypha</taxon>
        <taxon>Hyaloscypha variabilis</taxon>
    </lineage>
</organism>
<gene>
    <name evidence="9" type="ORF">L207DRAFT_571949</name>
</gene>
<dbReference type="STRING" id="1149755.A0A2J6R2C8"/>
<dbReference type="GO" id="GO:0000976">
    <property type="term" value="F:transcription cis-regulatory region binding"/>
    <property type="evidence" value="ECO:0007669"/>
    <property type="project" value="TreeGrafter"/>
</dbReference>
<dbReference type="GO" id="GO:0000981">
    <property type="term" value="F:DNA-binding transcription factor activity, RNA polymerase II-specific"/>
    <property type="evidence" value="ECO:0007669"/>
    <property type="project" value="InterPro"/>
</dbReference>
<keyword evidence="6" id="KW-0539">Nucleus</keyword>
<keyword evidence="10" id="KW-1185">Reference proteome</keyword>
<dbReference type="OrthoDB" id="3163292at2759"/>
<dbReference type="CDD" id="cd12148">
    <property type="entry name" value="fungal_TF_MHR"/>
    <property type="match status" value="1"/>
</dbReference>
<evidence type="ECO:0000256" key="7">
    <source>
        <dbReference type="SAM" id="MobiDB-lite"/>
    </source>
</evidence>
<dbReference type="EMBL" id="KZ613958">
    <property type="protein sequence ID" value="PMD32666.1"/>
    <property type="molecule type" value="Genomic_DNA"/>
</dbReference>
<sequence length="643" mass="71762">MQSDPPRMIKRSQKACTECRQAKLRCDVMQNFPAPCSRCRKNKLDCSTGPGSTLQRQRTKDRLNEVTSQLTAIQQSLGRLSSSSGSQPSQAPSANAVSEPLEPQIIPFSAVENSSDAADETFFYRDENARNLPAAPMSLGHTLIETSQAENLLDHFQKHYYRHCPILHANRTAASIFRSSPFLFWTIIIISSRFHPTLAQIYQAVVTPYRELLGEVLAGPITTLESIHGIIMLCLWPLAVDRQSHDSSWNYCGLVTNAAMRMGLHKDGTDSNRARSRIPKTEAMIRANTWMACLKVNSISVWSSVSCLHPGIMNTSSGSLFHLETDFTTKLQIGMQSIKAAVFMSKIHQNADLSMIHLICRDLDDVKQVNHKTWSEEAEIELLGAQLNIYTFQVQQMSQAQSRPPSSSENSMLKNSLINLGFTAAARIIHVFSTASAVSSTLPETQTHEPCQSEDFTRTQRYLPKYYFTTLLFAASFIFKAMANYKETNSSHYEIARNHIRQAYRMLSSWSENKMDEFGRAARMIEVLSHASNLSGLKEFDSHGGASLSILEDTVQTAKEIREGMERNAAGNPESQYGTPCSVGADVPSEVLPGTLGSWVNADSDVVDYFDFDWNLLREFDMTSSEHWTAGFDTAPRDSMLSG</sequence>
<dbReference type="InterPro" id="IPR036864">
    <property type="entry name" value="Zn2-C6_fun-type_DNA-bd_sf"/>
</dbReference>
<dbReference type="InterPro" id="IPR051089">
    <property type="entry name" value="prtT"/>
</dbReference>
<accession>A0A2J6R2C8</accession>
<dbReference type="AlphaFoldDB" id="A0A2J6R2C8"/>
<dbReference type="PANTHER" id="PTHR31845:SF21">
    <property type="entry name" value="REGULATORY PROTEIN LEU3"/>
    <property type="match status" value="1"/>
</dbReference>
<evidence type="ECO:0000256" key="6">
    <source>
        <dbReference type="ARBA" id="ARBA00023242"/>
    </source>
</evidence>
<dbReference type="InterPro" id="IPR007219">
    <property type="entry name" value="XnlR_reg_dom"/>
</dbReference>
<evidence type="ECO:0000259" key="8">
    <source>
        <dbReference type="PROSITE" id="PS50048"/>
    </source>
</evidence>
<reference evidence="9 10" key="1">
    <citation type="submission" date="2016-04" db="EMBL/GenBank/DDBJ databases">
        <title>A degradative enzymes factory behind the ericoid mycorrhizal symbiosis.</title>
        <authorList>
            <consortium name="DOE Joint Genome Institute"/>
            <person name="Martino E."/>
            <person name="Morin E."/>
            <person name="Grelet G."/>
            <person name="Kuo A."/>
            <person name="Kohler A."/>
            <person name="Daghino S."/>
            <person name="Barry K."/>
            <person name="Choi C."/>
            <person name="Cichocki N."/>
            <person name="Clum A."/>
            <person name="Copeland A."/>
            <person name="Hainaut M."/>
            <person name="Haridas S."/>
            <person name="Labutti K."/>
            <person name="Lindquist E."/>
            <person name="Lipzen A."/>
            <person name="Khouja H.-R."/>
            <person name="Murat C."/>
            <person name="Ohm R."/>
            <person name="Olson A."/>
            <person name="Spatafora J."/>
            <person name="Veneault-Fourrey C."/>
            <person name="Henrissat B."/>
            <person name="Grigoriev I."/>
            <person name="Martin F."/>
            <person name="Perotto S."/>
        </authorList>
    </citation>
    <scope>NUCLEOTIDE SEQUENCE [LARGE SCALE GENOMIC DNA]</scope>
    <source>
        <strain evidence="9 10">F</strain>
    </source>
</reference>
<dbReference type="SMART" id="SM00066">
    <property type="entry name" value="GAL4"/>
    <property type="match status" value="1"/>
</dbReference>
<dbReference type="PROSITE" id="PS50048">
    <property type="entry name" value="ZN2_CY6_FUNGAL_2"/>
    <property type="match status" value="1"/>
</dbReference>
<feature type="compositionally biased region" description="Low complexity" evidence="7">
    <location>
        <begin position="76"/>
        <end position="94"/>
    </location>
</feature>
<evidence type="ECO:0000256" key="1">
    <source>
        <dbReference type="ARBA" id="ARBA00004123"/>
    </source>
</evidence>
<dbReference type="Proteomes" id="UP000235786">
    <property type="component" value="Unassembled WGS sequence"/>
</dbReference>
<dbReference type="CDD" id="cd00067">
    <property type="entry name" value="GAL4"/>
    <property type="match status" value="1"/>
</dbReference>
<keyword evidence="3" id="KW-0805">Transcription regulation</keyword>
<protein>
    <recommendedName>
        <fullName evidence="8">Zn(2)-C6 fungal-type domain-containing protein</fullName>
    </recommendedName>
</protein>
<dbReference type="Gene3D" id="4.10.240.10">
    <property type="entry name" value="Zn(2)-C6 fungal-type DNA-binding domain"/>
    <property type="match status" value="1"/>
</dbReference>
<evidence type="ECO:0000256" key="3">
    <source>
        <dbReference type="ARBA" id="ARBA00023015"/>
    </source>
</evidence>
<dbReference type="InterPro" id="IPR001138">
    <property type="entry name" value="Zn2Cys6_DnaBD"/>
</dbReference>
<name>A0A2J6R2C8_HYAVF</name>
<dbReference type="Pfam" id="PF04082">
    <property type="entry name" value="Fungal_trans"/>
    <property type="match status" value="1"/>
</dbReference>
<keyword evidence="4" id="KW-0238">DNA-binding</keyword>
<feature type="domain" description="Zn(2)-C6 fungal-type" evidence="8">
    <location>
        <begin position="15"/>
        <end position="48"/>
    </location>
</feature>
<evidence type="ECO:0000256" key="5">
    <source>
        <dbReference type="ARBA" id="ARBA00023163"/>
    </source>
</evidence>
<dbReference type="Pfam" id="PF00172">
    <property type="entry name" value="Zn_clus"/>
    <property type="match status" value="1"/>
</dbReference>
<comment type="subcellular location">
    <subcellularLocation>
        <location evidence="1">Nucleus</location>
    </subcellularLocation>
</comment>
<dbReference type="GO" id="GO:0005634">
    <property type="term" value="C:nucleus"/>
    <property type="evidence" value="ECO:0007669"/>
    <property type="project" value="UniProtKB-SubCell"/>
</dbReference>